<feature type="chain" id="PRO_5012928981" description="WD40-like Beta Propeller Repeat" evidence="1">
    <location>
        <begin position="22"/>
        <end position="949"/>
    </location>
</feature>
<evidence type="ECO:0000313" key="3">
    <source>
        <dbReference type="Proteomes" id="UP000184109"/>
    </source>
</evidence>
<protein>
    <recommendedName>
        <fullName evidence="4">WD40-like Beta Propeller Repeat</fullName>
    </recommendedName>
</protein>
<evidence type="ECO:0008006" key="4">
    <source>
        <dbReference type="Google" id="ProtNLM"/>
    </source>
</evidence>
<gene>
    <name evidence="2" type="ORF">SAMN05444281_1527</name>
</gene>
<dbReference type="Gene3D" id="2.120.10.30">
    <property type="entry name" value="TolB, C-terminal domain"/>
    <property type="match status" value="1"/>
</dbReference>
<dbReference type="OrthoDB" id="9799878at2"/>
<dbReference type="EMBL" id="FQXQ01000003">
    <property type="protein sequence ID" value="SHH70495.1"/>
    <property type="molecule type" value="Genomic_DNA"/>
</dbReference>
<sequence length="949" mass="108251">MMKNKQLLLKILLLVSTCLNAQQYFGGHPLGQNWQIISSPAVRVIYPNGMNPQAERIARIINYMDQNNRRSIGNKKRQIDIVLQTQTTIPNGYVGLAPFRSEFYGTPPQSNLSLGSLGWLDVLSIHEYRHVLQNINAKNGIVNFFYYLGGESYWAVVNNMVLPNWYYEGDAVITETALSDSGRGRSPYFTLQQRALIAENIDYSYLKNRNGSYKDMLPNHYPLGYMMLTYLRNHYGNDVIADILKESTAYDGLIYPFSKAIKRHTDLKGTKDLYKKSWEEFKEKTQTQLENTALIATTPLLKKSPKTITTYSYPILLNNNTVIARKKSYNTTDELVKISNGKETKITSIGINNDDFLSYNQNLLAWTESTRNPRRGAQNYSDIVLYDLKTNQKKRLTKHTRYFSPSISPDGTKIAIINISSLEEFNLCILNTKTGQIEKTFENPRNNFLSRTAWTTDGKNIITIIKENGKLCLVKINIENGETTELTPWTSHTIETPFVTQNKVYFNASYLGIDNIYSTDLQGSKKINKETSVKVGAFQPSIYKDQLMFTEFSSKGFLISSQKLIPKNSFISYQEPNRMEQFNTVANQTEGGNILTKIDSTTTYNTKNYHGLFKGLKFHTWGIIPSSSVSSINLRAVNMLNDVAVNFSSGINHNENNAIFYNGNIVISRFYPEITFSANKTNRQTIFEDNVSNSLNLLDFDETNLGLKIGIPLTWYKGNYITNFEPYVEGNQFILNNSKTVFNQKSFTAYNAGLSFSTYKRTALQNIGPRMGFAMDMSKRADFLNTDNGNQFNINTTLYLPGVSKNHNLRIRGAYQKEKLSNTYQFSDYYIYPRGYSAPLNDEFKSISFNYDLPLAYPDFGFAGLIYFKRIRANLFYDYGIGKLTSNNIKEEYKTQTYNSTGTEVLFDNVYFNVLPISAGIRYSHLLKENLLGNNSSGFQFILATNLSF</sequence>
<evidence type="ECO:0000313" key="2">
    <source>
        <dbReference type="EMBL" id="SHH70495.1"/>
    </source>
</evidence>
<reference evidence="3" key="1">
    <citation type="submission" date="2016-11" db="EMBL/GenBank/DDBJ databases">
        <authorList>
            <person name="Varghese N."/>
            <person name="Submissions S."/>
        </authorList>
    </citation>
    <scope>NUCLEOTIDE SEQUENCE [LARGE SCALE GENOMIC DNA]</scope>
    <source>
        <strain evidence="3">DSM 100572</strain>
    </source>
</reference>
<keyword evidence="3" id="KW-1185">Reference proteome</keyword>
<dbReference type="InterPro" id="IPR011042">
    <property type="entry name" value="6-blade_b-propeller_TolB-like"/>
</dbReference>
<feature type="signal peptide" evidence="1">
    <location>
        <begin position="1"/>
        <end position="21"/>
    </location>
</feature>
<dbReference type="SUPFAM" id="SSF69304">
    <property type="entry name" value="Tricorn protease N-terminal domain"/>
    <property type="match status" value="1"/>
</dbReference>
<dbReference type="RefSeq" id="WP_143155261.1">
    <property type="nucleotide sequence ID" value="NZ_BMEN01000003.1"/>
</dbReference>
<proteinExistence type="predicted"/>
<evidence type="ECO:0000256" key="1">
    <source>
        <dbReference type="SAM" id="SignalP"/>
    </source>
</evidence>
<accession>A0A1M5V5H8</accession>
<dbReference type="PANTHER" id="PTHR36842">
    <property type="entry name" value="PROTEIN TOLB HOMOLOG"/>
    <property type="match status" value="1"/>
</dbReference>
<dbReference type="Proteomes" id="UP000184109">
    <property type="component" value="Unassembled WGS sequence"/>
</dbReference>
<organism evidence="2 3">
    <name type="scientific">Wenyingzhuangia marina</name>
    <dbReference type="NCBI Taxonomy" id="1195760"/>
    <lineage>
        <taxon>Bacteria</taxon>
        <taxon>Pseudomonadati</taxon>
        <taxon>Bacteroidota</taxon>
        <taxon>Flavobacteriia</taxon>
        <taxon>Flavobacteriales</taxon>
        <taxon>Flavobacteriaceae</taxon>
        <taxon>Wenyingzhuangia</taxon>
    </lineage>
</organism>
<dbReference type="PANTHER" id="PTHR36842:SF1">
    <property type="entry name" value="PROTEIN TOLB"/>
    <property type="match status" value="1"/>
</dbReference>
<name>A0A1M5V5H8_9FLAO</name>
<dbReference type="STRING" id="1195760.SAMN05444281_1527"/>
<dbReference type="AlphaFoldDB" id="A0A1M5V5H8"/>
<keyword evidence="1" id="KW-0732">Signal</keyword>